<keyword evidence="10" id="KW-1185">Reference proteome</keyword>
<dbReference type="PANTHER" id="PTHR30480">
    <property type="entry name" value="BETA-HEXOSAMINIDASE-RELATED"/>
    <property type="match status" value="1"/>
</dbReference>
<dbReference type="InterPro" id="IPR001764">
    <property type="entry name" value="Glyco_hydro_3_N"/>
</dbReference>
<evidence type="ECO:0000256" key="4">
    <source>
        <dbReference type="ARBA" id="ARBA00022801"/>
    </source>
</evidence>
<feature type="signal peptide" evidence="7">
    <location>
        <begin position="1"/>
        <end position="24"/>
    </location>
</feature>
<dbReference type="PROSITE" id="PS51257">
    <property type="entry name" value="PROKAR_LIPOPROTEIN"/>
    <property type="match status" value="1"/>
</dbReference>
<dbReference type="GO" id="GO:0004563">
    <property type="term" value="F:beta-N-acetylhexosaminidase activity"/>
    <property type="evidence" value="ECO:0007669"/>
    <property type="project" value="UniProtKB-EC"/>
</dbReference>
<dbReference type="RefSeq" id="WP_193499671.1">
    <property type="nucleotide sequence ID" value="NZ_JADCKC010000001.1"/>
</dbReference>
<dbReference type="NCBIfam" id="NF003740">
    <property type="entry name" value="PRK05337.1"/>
    <property type="match status" value="1"/>
</dbReference>
<evidence type="ECO:0000256" key="1">
    <source>
        <dbReference type="ARBA" id="ARBA00001231"/>
    </source>
</evidence>
<dbReference type="Pfam" id="PF00933">
    <property type="entry name" value="Glyco_hydro_3"/>
    <property type="match status" value="1"/>
</dbReference>
<dbReference type="InterPro" id="IPR050226">
    <property type="entry name" value="NagZ_Beta-hexosaminidase"/>
</dbReference>
<evidence type="ECO:0000256" key="5">
    <source>
        <dbReference type="ARBA" id="ARBA00023295"/>
    </source>
</evidence>
<keyword evidence="7" id="KW-0732">Signal</keyword>
<comment type="caution">
    <text evidence="9">The sequence shown here is derived from an EMBL/GenBank/DDBJ whole genome shotgun (WGS) entry which is preliminary data.</text>
</comment>
<feature type="region of interest" description="Disordered" evidence="6">
    <location>
        <begin position="28"/>
        <end position="53"/>
    </location>
</feature>
<dbReference type="InterPro" id="IPR017853">
    <property type="entry name" value="GH"/>
</dbReference>
<comment type="catalytic activity">
    <reaction evidence="1">
        <text>Hydrolysis of terminal non-reducing N-acetyl-D-hexosamine residues in N-acetyl-beta-D-hexosaminides.</text>
        <dbReference type="EC" id="3.2.1.52"/>
    </reaction>
</comment>
<evidence type="ECO:0000313" key="10">
    <source>
        <dbReference type="Proteomes" id="UP000768567"/>
    </source>
</evidence>
<feature type="compositionally biased region" description="Polar residues" evidence="6">
    <location>
        <begin position="36"/>
        <end position="47"/>
    </location>
</feature>
<organism evidence="9 10">
    <name type="scientific">Gemmiger gallinarum</name>
    <dbReference type="NCBI Taxonomy" id="2779354"/>
    <lineage>
        <taxon>Bacteria</taxon>
        <taxon>Bacillati</taxon>
        <taxon>Bacillota</taxon>
        <taxon>Clostridia</taxon>
        <taxon>Eubacteriales</taxon>
        <taxon>Gemmiger</taxon>
    </lineage>
</organism>
<evidence type="ECO:0000256" key="6">
    <source>
        <dbReference type="SAM" id="MobiDB-lite"/>
    </source>
</evidence>
<evidence type="ECO:0000256" key="2">
    <source>
        <dbReference type="ARBA" id="ARBA00005336"/>
    </source>
</evidence>
<dbReference type="EMBL" id="JADCKC010000001">
    <property type="protein sequence ID" value="MBE5036326.1"/>
    <property type="molecule type" value="Genomic_DNA"/>
</dbReference>
<evidence type="ECO:0000256" key="7">
    <source>
        <dbReference type="SAM" id="SignalP"/>
    </source>
</evidence>
<gene>
    <name evidence="9" type="primary">nagZ</name>
    <name evidence="9" type="ORF">INF35_00705</name>
</gene>
<dbReference type="InterPro" id="IPR036962">
    <property type="entry name" value="Glyco_hydro_3_N_sf"/>
</dbReference>
<dbReference type="Gene3D" id="3.20.20.300">
    <property type="entry name" value="Glycoside hydrolase, family 3, N-terminal domain"/>
    <property type="match status" value="1"/>
</dbReference>
<evidence type="ECO:0000259" key="8">
    <source>
        <dbReference type="Pfam" id="PF00933"/>
    </source>
</evidence>
<feature type="chain" id="PRO_5047485465" description="beta-N-acetylhexosaminidase" evidence="7">
    <location>
        <begin position="25"/>
        <end position="414"/>
    </location>
</feature>
<sequence>MRRKNGTLAFVLGLCMLLGGCVPKAVSSGPLPGDASEQSAEGDSAISQPKGEAGDAAQKIEELLAGMSLREKVGQLFFVRPDALDPAQDQSRIDDADARGATAFTDAMGETLRQYPVGGMVIFGKNLTDPGQLTAFTADLHEAGEIPLLVAVDEEGGSVARLANHPGFDELPDYPDAAEVAASGGAEAVREMSASIGRYLVQYGIDLDFAPVADVNTNPDNPVIGRRAFSDDPQQAAEMVAAAVEGFQEAGVLCCLKHYPGHGDTAEDSHKALAVTQKSWQELLSCELVPFQAGIDAGADLVMAGHIAAPQVTGEDTPASLSRPLLQSLRQELGFDGVIVTDSLAMEGITGLYTPGQAAVLAVQAGVDILLMPDGLAEAFDAVMAAVEDGTIPQSRIDESAARVLALKAKRGLI</sequence>
<name>A0ABR9QZN6_9FIRM</name>
<keyword evidence="4 9" id="KW-0378">Hydrolase</keyword>
<feature type="domain" description="Glycoside hydrolase family 3 N-terminal" evidence="8">
    <location>
        <begin position="69"/>
        <end position="406"/>
    </location>
</feature>
<dbReference type="EC" id="3.2.1.52" evidence="3"/>
<dbReference type="PANTHER" id="PTHR30480:SF13">
    <property type="entry name" value="BETA-HEXOSAMINIDASE"/>
    <property type="match status" value="1"/>
</dbReference>
<proteinExistence type="inferred from homology"/>
<protein>
    <recommendedName>
        <fullName evidence="3">beta-N-acetylhexosaminidase</fullName>
        <ecNumber evidence="3">3.2.1.52</ecNumber>
    </recommendedName>
</protein>
<dbReference type="SUPFAM" id="SSF51445">
    <property type="entry name" value="(Trans)glycosidases"/>
    <property type="match status" value="1"/>
</dbReference>
<evidence type="ECO:0000256" key="3">
    <source>
        <dbReference type="ARBA" id="ARBA00012663"/>
    </source>
</evidence>
<keyword evidence="5 9" id="KW-0326">Glycosidase</keyword>
<reference evidence="9 10" key="1">
    <citation type="submission" date="2020-10" db="EMBL/GenBank/DDBJ databases">
        <title>ChiBAC.</title>
        <authorList>
            <person name="Zenner C."/>
            <person name="Hitch T.C.A."/>
            <person name="Clavel T."/>
        </authorList>
    </citation>
    <scope>NUCLEOTIDE SEQUENCE [LARGE SCALE GENOMIC DNA]</scope>
    <source>
        <strain evidence="9 10">DSM 109015</strain>
    </source>
</reference>
<dbReference type="Proteomes" id="UP000768567">
    <property type="component" value="Unassembled WGS sequence"/>
</dbReference>
<accession>A0ABR9QZN6</accession>
<evidence type="ECO:0000313" key="9">
    <source>
        <dbReference type="EMBL" id="MBE5036326.1"/>
    </source>
</evidence>
<comment type="similarity">
    <text evidence="2">Belongs to the glycosyl hydrolase 3 family.</text>
</comment>